<dbReference type="PANTHER" id="PTHR43335:SF4">
    <property type="entry name" value="ABC TRANSPORTER, ATP-BINDING PROTEIN"/>
    <property type="match status" value="1"/>
</dbReference>
<dbReference type="SMART" id="SM00382">
    <property type="entry name" value="AAA"/>
    <property type="match status" value="1"/>
</dbReference>
<dbReference type="Pfam" id="PF00005">
    <property type="entry name" value="ABC_tran"/>
    <property type="match status" value="1"/>
</dbReference>
<dbReference type="AlphaFoldDB" id="A0A081XVU1"/>
<evidence type="ECO:0000313" key="7">
    <source>
        <dbReference type="Proteomes" id="UP000028341"/>
    </source>
</evidence>
<sequence>MITAQDLTKRYGDRTVVTGLSFTVRPGTVTGFLGPNGAGKSTTMRMILGLDAPTRGHATIGDRAYAAHPAPLTEVGALLEARSVHPGRTAFHHLRALAHTHGIPRSRVEHVLGLTGLTEVAHRRVKGFSLGMGQRLGIAAALLGDPATVILDEPVNGLDPEGVLWIRTLLKSLAAEGRTVLVSSHLMSEMALTADHLVIIGRGRLLADTTVTDFVRRSGAGTVKVVTPRAADLVRHLTAPGVTVTTDAPGHLTAPGVTVTTDAPGHLTVHGTDAEHIGRTAAAHGIPLYELTPGTASLEEAFMDLTHDAVEYPATLEGAAA</sequence>
<evidence type="ECO:0000256" key="2">
    <source>
        <dbReference type="ARBA" id="ARBA00022448"/>
    </source>
</evidence>
<accession>A0A081XVU1</accession>
<evidence type="ECO:0000256" key="3">
    <source>
        <dbReference type="ARBA" id="ARBA00022741"/>
    </source>
</evidence>
<keyword evidence="4 6" id="KW-0067">ATP-binding</keyword>
<keyword evidence="3" id="KW-0547">Nucleotide-binding</keyword>
<comment type="caution">
    <text evidence="6">The sequence shown here is derived from an EMBL/GenBank/DDBJ whole genome shotgun (WGS) entry which is preliminary data.</text>
</comment>
<protein>
    <submittedName>
        <fullName evidence="6">Multidrug ABC transporter ATP-binding protein</fullName>
    </submittedName>
</protein>
<evidence type="ECO:0000256" key="1">
    <source>
        <dbReference type="ARBA" id="ARBA00005417"/>
    </source>
</evidence>
<dbReference type="RefSeq" id="WP_037931008.1">
    <property type="nucleotide sequence ID" value="NZ_JBFADL010000064.1"/>
</dbReference>
<comment type="similarity">
    <text evidence="1">Belongs to the ABC transporter superfamily.</text>
</comment>
<dbReference type="CDD" id="cd03268">
    <property type="entry name" value="ABC_BcrA_bacitracin_resist"/>
    <property type="match status" value="1"/>
</dbReference>
<organism evidence="6 7">
    <name type="scientific">Streptomyces toyocaensis</name>
    <dbReference type="NCBI Taxonomy" id="55952"/>
    <lineage>
        <taxon>Bacteria</taxon>
        <taxon>Bacillati</taxon>
        <taxon>Actinomycetota</taxon>
        <taxon>Actinomycetes</taxon>
        <taxon>Kitasatosporales</taxon>
        <taxon>Streptomycetaceae</taxon>
        <taxon>Streptomyces</taxon>
    </lineage>
</organism>
<dbReference type="OrthoDB" id="9804819at2"/>
<dbReference type="GO" id="GO:0005524">
    <property type="term" value="F:ATP binding"/>
    <property type="evidence" value="ECO:0007669"/>
    <property type="project" value="UniProtKB-KW"/>
</dbReference>
<evidence type="ECO:0000313" key="6">
    <source>
        <dbReference type="EMBL" id="KES07664.1"/>
    </source>
</evidence>
<dbReference type="InterPro" id="IPR003593">
    <property type="entry name" value="AAA+_ATPase"/>
</dbReference>
<reference evidence="6 7" key="1">
    <citation type="submission" date="2014-02" db="EMBL/GenBank/DDBJ databases">
        <title>The genome announcement of Streptomyces toyocaensis NRRL15009.</title>
        <authorList>
            <person name="Hong H.-J."/>
            <person name="Kwun M.J."/>
        </authorList>
    </citation>
    <scope>NUCLEOTIDE SEQUENCE [LARGE SCALE GENOMIC DNA]</scope>
    <source>
        <strain evidence="6 7">NRRL 15009</strain>
    </source>
</reference>
<gene>
    <name evidence="6" type="ORF">BU52_09380</name>
</gene>
<dbReference type="PANTHER" id="PTHR43335">
    <property type="entry name" value="ABC TRANSPORTER, ATP-BINDING PROTEIN"/>
    <property type="match status" value="1"/>
</dbReference>
<dbReference type="eggNOG" id="COG1131">
    <property type="taxonomic scope" value="Bacteria"/>
</dbReference>
<dbReference type="Gene3D" id="3.40.50.300">
    <property type="entry name" value="P-loop containing nucleotide triphosphate hydrolases"/>
    <property type="match status" value="1"/>
</dbReference>
<evidence type="ECO:0000259" key="5">
    <source>
        <dbReference type="PROSITE" id="PS50893"/>
    </source>
</evidence>
<dbReference type="STRING" id="55952.BU52_09380"/>
<feature type="domain" description="ABC transporter" evidence="5">
    <location>
        <begin position="2"/>
        <end position="227"/>
    </location>
</feature>
<name>A0A081XVU1_STRTO</name>
<dbReference type="PROSITE" id="PS50893">
    <property type="entry name" value="ABC_TRANSPORTER_2"/>
    <property type="match status" value="1"/>
</dbReference>
<dbReference type="Proteomes" id="UP000028341">
    <property type="component" value="Unassembled WGS sequence"/>
</dbReference>
<dbReference type="InterPro" id="IPR027417">
    <property type="entry name" value="P-loop_NTPase"/>
</dbReference>
<evidence type="ECO:0000256" key="4">
    <source>
        <dbReference type="ARBA" id="ARBA00022840"/>
    </source>
</evidence>
<dbReference type="EMBL" id="JFCB01000005">
    <property type="protein sequence ID" value="KES07664.1"/>
    <property type="molecule type" value="Genomic_DNA"/>
</dbReference>
<dbReference type="SUPFAM" id="SSF52540">
    <property type="entry name" value="P-loop containing nucleoside triphosphate hydrolases"/>
    <property type="match status" value="1"/>
</dbReference>
<proteinExistence type="inferred from homology"/>
<dbReference type="GO" id="GO:0016887">
    <property type="term" value="F:ATP hydrolysis activity"/>
    <property type="evidence" value="ECO:0007669"/>
    <property type="project" value="InterPro"/>
</dbReference>
<keyword evidence="7" id="KW-1185">Reference proteome</keyword>
<dbReference type="InterPro" id="IPR003439">
    <property type="entry name" value="ABC_transporter-like_ATP-bd"/>
</dbReference>
<keyword evidence="2" id="KW-0813">Transport</keyword>